<dbReference type="InterPro" id="IPR008979">
    <property type="entry name" value="Galactose-bd-like_sf"/>
</dbReference>
<feature type="domain" description="NADH:ubiquinone oxidoreductase intermediate-associated protein 30" evidence="2">
    <location>
        <begin position="5"/>
        <end position="154"/>
    </location>
</feature>
<evidence type="ECO:0000259" key="2">
    <source>
        <dbReference type="Pfam" id="PF08547"/>
    </source>
</evidence>
<accession>A0A918R3D5</accession>
<dbReference type="SUPFAM" id="SSF49785">
    <property type="entry name" value="Galactose-binding domain-like"/>
    <property type="match status" value="1"/>
</dbReference>
<name>A0A918R3D5_9FLAO</name>
<keyword evidence="4" id="KW-1185">Reference proteome</keyword>
<dbReference type="Proteomes" id="UP000636004">
    <property type="component" value="Unassembled WGS sequence"/>
</dbReference>
<proteinExistence type="inferred from homology"/>
<dbReference type="Pfam" id="PF08547">
    <property type="entry name" value="CIA30"/>
    <property type="match status" value="1"/>
</dbReference>
<comment type="caution">
    <text evidence="3">The sequence shown here is derived from an EMBL/GenBank/DDBJ whole genome shotgun (WGS) entry which is preliminary data.</text>
</comment>
<dbReference type="PANTHER" id="PTHR13194">
    <property type="entry name" value="COMPLEX I INTERMEDIATE-ASSOCIATED PROTEIN 30"/>
    <property type="match status" value="1"/>
</dbReference>
<gene>
    <name evidence="3" type="ORF">GCM10007028_18910</name>
</gene>
<reference evidence="3" key="1">
    <citation type="journal article" date="2014" name="Int. J. Syst. Evol. Microbiol.">
        <title>Complete genome sequence of Corynebacterium casei LMG S-19264T (=DSM 44701T), isolated from a smear-ripened cheese.</title>
        <authorList>
            <consortium name="US DOE Joint Genome Institute (JGI-PGF)"/>
            <person name="Walter F."/>
            <person name="Albersmeier A."/>
            <person name="Kalinowski J."/>
            <person name="Ruckert C."/>
        </authorList>
    </citation>
    <scope>NUCLEOTIDE SEQUENCE</scope>
    <source>
        <strain evidence="3">KCTC 12710</strain>
    </source>
</reference>
<reference evidence="3" key="2">
    <citation type="submission" date="2020-09" db="EMBL/GenBank/DDBJ databases">
        <authorList>
            <person name="Sun Q."/>
            <person name="Kim S."/>
        </authorList>
    </citation>
    <scope>NUCLEOTIDE SEQUENCE</scope>
    <source>
        <strain evidence="3">KCTC 12710</strain>
    </source>
</reference>
<evidence type="ECO:0000256" key="1">
    <source>
        <dbReference type="ARBA" id="ARBA00007884"/>
    </source>
</evidence>
<dbReference type="InterPro" id="IPR039131">
    <property type="entry name" value="NDUFAF1"/>
</dbReference>
<dbReference type="RefSeq" id="WP_189360548.1">
    <property type="nucleotide sequence ID" value="NZ_BMWZ01000004.1"/>
</dbReference>
<dbReference type="AlphaFoldDB" id="A0A918R3D5"/>
<dbReference type="EMBL" id="BMWZ01000004">
    <property type="protein sequence ID" value="GGZ81548.1"/>
    <property type="molecule type" value="Genomic_DNA"/>
</dbReference>
<dbReference type="InterPro" id="IPR013857">
    <property type="entry name" value="NADH-UbQ_OxRdtase-assoc_prot30"/>
</dbReference>
<organism evidence="3 4">
    <name type="scientific">Algibacter mikhailovii</name>
    <dbReference type="NCBI Taxonomy" id="425498"/>
    <lineage>
        <taxon>Bacteria</taxon>
        <taxon>Pseudomonadati</taxon>
        <taxon>Bacteroidota</taxon>
        <taxon>Flavobacteriia</taxon>
        <taxon>Flavobacteriales</taxon>
        <taxon>Flavobacteriaceae</taxon>
        <taxon>Algibacter</taxon>
    </lineage>
</organism>
<protein>
    <submittedName>
        <fullName evidence="3">NADH:ubiquinone oxidoreductase</fullName>
    </submittedName>
</protein>
<comment type="similarity">
    <text evidence="1">Belongs to the CIA30 family.</text>
</comment>
<sequence>MDLIKFNLDSTISNWRIVNDVVMGGESNGNFELNDEGFGVFYGNVSLENNGGFSMVQYPFEPIMVNDYSKISIRLKGDGKTYQFRVKSKTNEKHSYVIPFETSGDWENIELPFNTLYPAFRGKKLNTTNYPGEQMELIAFLIGNKAAENFELIINSIVLS</sequence>
<evidence type="ECO:0000313" key="4">
    <source>
        <dbReference type="Proteomes" id="UP000636004"/>
    </source>
</evidence>
<evidence type="ECO:0000313" key="3">
    <source>
        <dbReference type="EMBL" id="GGZ81548.1"/>
    </source>
</evidence>
<dbReference type="PANTHER" id="PTHR13194:SF19">
    <property type="entry name" value="NAD(P)-BINDING ROSSMANN-FOLD SUPERFAMILY PROTEIN"/>
    <property type="match status" value="1"/>
</dbReference>